<comment type="caution">
    <text evidence="2">The sequence shown here is derived from an EMBL/GenBank/DDBJ whole genome shotgun (WGS) entry which is preliminary data.</text>
</comment>
<gene>
    <name evidence="2" type="ORF">DI609_12640</name>
</gene>
<dbReference type="EMBL" id="QFNY01000381">
    <property type="protein sequence ID" value="PZO97652.1"/>
    <property type="molecule type" value="Genomic_DNA"/>
</dbReference>
<keyword evidence="2" id="KW-0378">Hydrolase</keyword>
<dbReference type="AlphaFoldDB" id="A0A2W5AVY9"/>
<name>A0A2W5AVY9_9CORY</name>
<sequence>MTLVKNVSHTPAVASPAGRRVAIPTERVLFDGSEPFSGGASPDVGKNVRSNTYGEGRAFTPNLVQQRRFAHPVANARSQRVMASQASALRRGMDIANRVATSRGGVLLSGIALVLSLGLSPLAMGQGSDEQAPATTAAVSEIASAEAAD</sequence>
<evidence type="ECO:0000313" key="3">
    <source>
        <dbReference type="Proteomes" id="UP000249451"/>
    </source>
</evidence>
<reference evidence="2 3" key="1">
    <citation type="submission" date="2017-11" db="EMBL/GenBank/DDBJ databases">
        <title>Infants hospitalized years apart are colonized by the same room-sourced microbial strains.</title>
        <authorList>
            <person name="Brooks B."/>
            <person name="Olm M.R."/>
            <person name="Firek B.A."/>
            <person name="Baker R."/>
            <person name="Thomas B.C."/>
            <person name="Morowitz M.J."/>
            <person name="Banfield J.F."/>
        </authorList>
    </citation>
    <scope>NUCLEOTIDE SEQUENCE [LARGE SCALE GENOMIC DNA]</scope>
    <source>
        <strain evidence="2">S2_012_000_R3_87</strain>
    </source>
</reference>
<proteinExistence type="predicted"/>
<dbReference type="Proteomes" id="UP000249451">
    <property type="component" value="Unassembled WGS sequence"/>
</dbReference>
<protein>
    <submittedName>
        <fullName evidence="2">Cell wall hydrolase</fullName>
    </submittedName>
</protein>
<organism evidence="2 3">
    <name type="scientific">Corynebacterium urealyticum</name>
    <dbReference type="NCBI Taxonomy" id="43771"/>
    <lineage>
        <taxon>Bacteria</taxon>
        <taxon>Bacillati</taxon>
        <taxon>Actinomycetota</taxon>
        <taxon>Actinomycetes</taxon>
        <taxon>Mycobacteriales</taxon>
        <taxon>Corynebacteriaceae</taxon>
        <taxon>Corynebacterium</taxon>
    </lineage>
</organism>
<feature type="compositionally biased region" description="Low complexity" evidence="1">
    <location>
        <begin position="134"/>
        <end position="149"/>
    </location>
</feature>
<accession>A0A2W5AVY9</accession>
<dbReference type="GO" id="GO:0016787">
    <property type="term" value="F:hydrolase activity"/>
    <property type="evidence" value="ECO:0007669"/>
    <property type="project" value="UniProtKB-KW"/>
</dbReference>
<evidence type="ECO:0000256" key="1">
    <source>
        <dbReference type="SAM" id="MobiDB-lite"/>
    </source>
</evidence>
<evidence type="ECO:0000313" key="2">
    <source>
        <dbReference type="EMBL" id="PZO97652.1"/>
    </source>
</evidence>
<feature type="region of interest" description="Disordered" evidence="1">
    <location>
        <begin position="125"/>
        <end position="149"/>
    </location>
</feature>